<evidence type="ECO:0000313" key="9">
    <source>
        <dbReference type="EMBL" id="MBB6670761.1"/>
    </source>
</evidence>
<evidence type="ECO:0000256" key="5">
    <source>
        <dbReference type="ARBA" id="ARBA00022989"/>
    </source>
</evidence>
<name>A0A7X0RNS9_9BACL</name>
<evidence type="ECO:0000256" key="1">
    <source>
        <dbReference type="ARBA" id="ARBA00004651"/>
    </source>
</evidence>
<dbReference type="EMBL" id="JACJVP010000011">
    <property type="protein sequence ID" value="MBB6670761.1"/>
    <property type="molecule type" value="Genomic_DNA"/>
</dbReference>
<feature type="transmembrane region" description="Helical" evidence="7">
    <location>
        <begin position="6"/>
        <end position="27"/>
    </location>
</feature>
<dbReference type="InterPro" id="IPR000515">
    <property type="entry name" value="MetI-like"/>
</dbReference>
<evidence type="ECO:0000256" key="6">
    <source>
        <dbReference type="ARBA" id="ARBA00023136"/>
    </source>
</evidence>
<evidence type="ECO:0000259" key="8">
    <source>
        <dbReference type="PROSITE" id="PS50928"/>
    </source>
</evidence>
<comment type="subcellular location">
    <subcellularLocation>
        <location evidence="1 7">Cell membrane</location>
        <topology evidence="1 7">Multi-pass membrane protein</topology>
    </subcellularLocation>
</comment>
<dbReference type="PANTHER" id="PTHR43744">
    <property type="entry name" value="ABC TRANSPORTER PERMEASE PROTEIN MG189-RELATED-RELATED"/>
    <property type="match status" value="1"/>
</dbReference>
<evidence type="ECO:0000256" key="2">
    <source>
        <dbReference type="ARBA" id="ARBA00022448"/>
    </source>
</evidence>
<dbReference type="InterPro" id="IPR035906">
    <property type="entry name" value="MetI-like_sf"/>
</dbReference>
<dbReference type="CDD" id="cd06261">
    <property type="entry name" value="TM_PBP2"/>
    <property type="match status" value="1"/>
</dbReference>
<dbReference type="Proteomes" id="UP000547209">
    <property type="component" value="Unassembled WGS sequence"/>
</dbReference>
<feature type="transmembrane region" description="Helical" evidence="7">
    <location>
        <begin position="104"/>
        <end position="123"/>
    </location>
</feature>
<dbReference type="RefSeq" id="WP_185142244.1">
    <property type="nucleotide sequence ID" value="NZ_JACJVP010000011.1"/>
</dbReference>
<gene>
    <name evidence="9" type="ORF">H7C19_08670</name>
</gene>
<dbReference type="PANTHER" id="PTHR43744:SF9">
    <property type="entry name" value="POLYGALACTURONAN_RHAMNOGALACTURONAN TRANSPORT SYSTEM PERMEASE PROTEIN YTCP"/>
    <property type="match status" value="1"/>
</dbReference>
<proteinExistence type="inferred from homology"/>
<dbReference type="GO" id="GO:0005886">
    <property type="term" value="C:plasma membrane"/>
    <property type="evidence" value="ECO:0007669"/>
    <property type="project" value="UniProtKB-SubCell"/>
</dbReference>
<dbReference type="SUPFAM" id="SSF161098">
    <property type="entry name" value="MetI-like"/>
    <property type="match status" value="1"/>
</dbReference>
<keyword evidence="6 7" id="KW-0472">Membrane</keyword>
<feature type="transmembrane region" description="Helical" evidence="7">
    <location>
        <begin position="253"/>
        <end position="274"/>
    </location>
</feature>
<feature type="transmembrane region" description="Helical" evidence="7">
    <location>
        <begin position="69"/>
        <end position="92"/>
    </location>
</feature>
<feature type="domain" description="ABC transmembrane type-1" evidence="8">
    <location>
        <begin position="68"/>
        <end position="263"/>
    </location>
</feature>
<keyword evidence="5 7" id="KW-1133">Transmembrane helix</keyword>
<keyword evidence="10" id="KW-1185">Reference proteome</keyword>
<dbReference type="Gene3D" id="1.10.3720.10">
    <property type="entry name" value="MetI-like"/>
    <property type="match status" value="1"/>
</dbReference>
<evidence type="ECO:0000256" key="4">
    <source>
        <dbReference type="ARBA" id="ARBA00022692"/>
    </source>
</evidence>
<feature type="transmembrane region" description="Helical" evidence="7">
    <location>
        <begin position="135"/>
        <end position="156"/>
    </location>
</feature>
<organism evidence="9 10">
    <name type="scientific">Cohnella nanjingensis</name>
    <dbReference type="NCBI Taxonomy" id="1387779"/>
    <lineage>
        <taxon>Bacteria</taxon>
        <taxon>Bacillati</taxon>
        <taxon>Bacillota</taxon>
        <taxon>Bacilli</taxon>
        <taxon>Bacillales</taxon>
        <taxon>Paenibacillaceae</taxon>
        <taxon>Cohnella</taxon>
    </lineage>
</organism>
<dbReference type="AlphaFoldDB" id="A0A7X0RNS9"/>
<evidence type="ECO:0000313" key="10">
    <source>
        <dbReference type="Proteomes" id="UP000547209"/>
    </source>
</evidence>
<reference evidence="9 10" key="1">
    <citation type="submission" date="2020-08" db="EMBL/GenBank/DDBJ databases">
        <title>Cohnella phylogeny.</title>
        <authorList>
            <person name="Dunlap C."/>
        </authorList>
    </citation>
    <scope>NUCLEOTIDE SEQUENCE [LARGE SCALE GENOMIC DNA]</scope>
    <source>
        <strain evidence="9 10">DSM 28246</strain>
    </source>
</reference>
<comment type="similarity">
    <text evidence="7">Belongs to the binding-protein-dependent transport system permease family.</text>
</comment>
<feature type="transmembrane region" description="Helical" evidence="7">
    <location>
        <begin position="177"/>
        <end position="202"/>
    </location>
</feature>
<accession>A0A7X0RNS9</accession>
<sequence>MKRNNIVIHLILAGFALICLLPFVLIVSTSLMHEKDIALFGYSFIPKRFTLMAYEVILKNPQQLINSYAVTIAVTLIGTAVGLWLTATIAYVMTRKDYKYRNKISFYVFFTMLFNGGLVPSYILISRWLGMKNTIFALFVPYLVNAWFVLLMKGFLQSIPHSLVESAKIDGAGEFKIFVKIILPIAKPAIATVGLFMVLQYWNDWWLSMLFIDKENLYTLQYLLIRVMRNLEFLNTEFARKYLNLAQVEIPTLSARMAMSVLAAGPMLFVFPFFQKYFVKGLTVGSVKG</sequence>
<keyword evidence="4 7" id="KW-0812">Transmembrane</keyword>
<comment type="caution">
    <text evidence="9">The sequence shown here is derived from an EMBL/GenBank/DDBJ whole genome shotgun (WGS) entry which is preliminary data.</text>
</comment>
<keyword evidence="3" id="KW-1003">Cell membrane</keyword>
<evidence type="ECO:0000256" key="3">
    <source>
        <dbReference type="ARBA" id="ARBA00022475"/>
    </source>
</evidence>
<keyword evidence="2 7" id="KW-0813">Transport</keyword>
<evidence type="ECO:0000256" key="7">
    <source>
        <dbReference type="RuleBase" id="RU363032"/>
    </source>
</evidence>
<dbReference type="PROSITE" id="PS50928">
    <property type="entry name" value="ABC_TM1"/>
    <property type="match status" value="1"/>
</dbReference>
<dbReference type="GO" id="GO:0055085">
    <property type="term" value="P:transmembrane transport"/>
    <property type="evidence" value="ECO:0007669"/>
    <property type="project" value="InterPro"/>
</dbReference>
<protein>
    <submittedName>
        <fullName evidence="9">Carbohydrate ABC transporter permease</fullName>
    </submittedName>
</protein>
<dbReference type="Pfam" id="PF00528">
    <property type="entry name" value="BPD_transp_1"/>
    <property type="match status" value="1"/>
</dbReference>